<protein>
    <submittedName>
        <fullName evidence="2">Uncharacterized protein</fullName>
    </submittedName>
</protein>
<feature type="non-terminal residue" evidence="2">
    <location>
        <position position="177"/>
    </location>
</feature>
<dbReference type="Pfam" id="PF02992">
    <property type="entry name" value="Transposase_21"/>
    <property type="match status" value="1"/>
</dbReference>
<evidence type="ECO:0000313" key="3">
    <source>
        <dbReference type="Proteomes" id="UP000077315"/>
    </source>
</evidence>
<name>A0A167MUV1_PHYB8</name>
<reference evidence="3" key="2">
    <citation type="submission" date="2015-06" db="EMBL/GenBank/DDBJ databases">
        <title>Expansion of signal transduction pathways in fungi by whole-genome duplication.</title>
        <authorList>
            <consortium name="DOE Joint Genome Institute"/>
            <person name="Corrochano L.M."/>
            <person name="Kuo A."/>
            <person name="Marcet-Houben M."/>
            <person name="Polaino S."/>
            <person name="Salamov A."/>
            <person name="Villalobos J.M."/>
            <person name="Alvarez M.I."/>
            <person name="Avalos J."/>
            <person name="Benito E.P."/>
            <person name="Benoit I."/>
            <person name="Burger G."/>
            <person name="Camino L.P."/>
            <person name="Canovas D."/>
            <person name="Cerda-Olmedo E."/>
            <person name="Cheng J.-F."/>
            <person name="Dominguez A."/>
            <person name="Elias M."/>
            <person name="Eslava A.P."/>
            <person name="Glaser F."/>
            <person name="Grimwood J."/>
            <person name="Gutierrez G."/>
            <person name="Heitman J."/>
            <person name="Henrissat B."/>
            <person name="Iturriaga E.A."/>
            <person name="Lang B.F."/>
            <person name="Lavin J.L."/>
            <person name="Lee S."/>
            <person name="Li W."/>
            <person name="Lindquist E."/>
            <person name="Lopez-Garcia S."/>
            <person name="Luque E.M."/>
            <person name="Marcos A.T."/>
            <person name="Martin J."/>
            <person name="McCluskey K."/>
            <person name="Medina H.R."/>
            <person name="Miralles-Duran A."/>
            <person name="Miyazaki A."/>
            <person name="Munoz-Torres E."/>
            <person name="Oguiza J.A."/>
            <person name="Ohm R."/>
            <person name="Olmedo M."/>
            <person name="Orejas M."/>
            <person name="Ortiz-Castellanos L."/>
            <person name="Pisabarro A.G."/>
            <person name="Rodriguez-Romero J."/>
            <person name="Ruiz-Herrera J."/>
            <person name="Ruiz-Vazquez R."/>
            <person name="Sanz C."/>
            <person name="Schackwitz W."/>
            <person name="Schmutz J."/>
            <person name="Shahriari M."/>
            <person name="Shelest E."/>
            <person name="Silva-Franco F."/>
            <person name="Soanes D."/>
            <person name="Syed K."/>
            <person name="Tagua V.G."/>
            <person name="Talbot N.J."/>
            <person name="Thon M."/>
            <person name="De vries R.P."/>
            <person name="Wiebenga A."/>
            <person name="Yadav J.S."/>
            <person name="Braun E.L."/>
            <person name="Baker S."/>
            <person name="Garre V."/>
            <person name="Horwitz B."/>
            <person name="Torres-Martinez S."/>
            <person name="Idnurm A."/>
            <person name="Herrera-Estrella A."/>
            <person name="Gabaldon T."/>
            <person name="Grigoriev I.V."/>
        </authorList>
    </citation>
    <scope>NUCLEOTIDE SEQUENCE [LARGE SCALE GENOMIC DNA]</scope>
    <source>
        <strain evidence="3">NRRL 1555(-)</strain>
    </source>
</reference>
<keyword evidence="3" id="KW-1185">Reference proteome</keyword>
<sequence length="177" mass="19964">NLPHDKRFKPENIILVGLMPGPKELKTDEINGYLEPLIDDLKQLYVGMRIPTHEFPNGVCVHAALLMVACDIPVARKTSGFTAHNSTCACYRCSWQFTGLGSSNQVDFRGFDYSRWNICSGAESRLHAEEWKDASTLSERHQLEIENGAQCLQLQRLGYFDLVRGTIIDPIHNLFLG</sequence>
<gene>
    <name evidence="1" type="ORF">PHYBLDRAFT_102272</name>
    <name evidence="2" type="ORF">PHYBLDRAFT_102316</name>
</gene>
<dbReference type="RefSeq" id="XP_018292109.1">
    <property type="nucleotide sequence ID" value="XM_018427707.1"/>
</dbReference>
<organism evidence="2 3">
    <name type="scientific">Phycomyces blakesleeanus (strain ATCC 8743b / DSM 1359 / FGSC 10004 / NBRC 33097 / NRRL 1555)</name>
    <dbReference type="NCBI Taxonomy" id="763407"/>
    <lineage>
        <taxon>Eukaryota</taxon>
        <taxon>Fungi</taxon>
        <taxon>Fungi incertae sedis</taxon>
        <taxon>Mucoromycota</taxon>
        <taxon>Mucoromycotina</taxon>
        <taxon>Mucoromycetes</taxon>
        <taxon>Mucorales</taxon>
        <taxon>Phycomycetaceae</taxon>
        <taxon>Phycomyces</taxon>
    </lineage>
</organism>
<dbReference type="VEuPathDB" id="FungiDB:PHYBLDRAFT_102316"/>
<dbReference type="OrthoDB" id="3039677at2759"/>
<dbReference type="GeneID" id="28988605"/>
<dbReference type="GeneID" id="28988613"/>
<dbReference type="InterPro" id="IPR004242">
    <property type="entry name" value="Transposase_21"/>
</dbReference>
<reference evidence="2" key="1">
    <citation type="submission" date="2015-06" db="EMBL/GenBank/DDBJ databases">
        <title>Expansion of signal transduction pathways in fungi by whole-genome duplication.</title>
        <authorList>
            <consortium name="DOE Joint Genome Institute"/>
            <person name="Corrochano L.M."/>
            <person name="Kuo A."/>
            <person name="Marcet-Houben M."/>
            <person name="Polaino S."/>
            <person name="Salamov A."/>
            <person name="Villalobos J.M."/>
            <person name="Alvarez M.I."/>
            <person name="Avalos J."/>
            <person name="Benito E.P."/>
            <person name="Benoit I."/>
            <person name="Burger G."/>
            <person name="Camino L.P."/>
            <person name="Canovas D."/>
            <person name="Cerda-Olmedo E."/>
            <person name="Cheng J.-F."/>
            <person name="Dominguez A."/>
            <person name="Elias M."/>
            <person name="Eslava A.P."/>
            <person name="Glaser F."/>
            <person name="Grimwood J."/>
            <person name="Gutierrez G."/>
            <person name="Heitman J."/>
            <person name="Henrissat B."/>
            <person name="Iturriaga E.A."/>
            <person name="Lang B.F."/>
            <person name="Lavin J.L."/>
            <person name="Lee S."/>
            <person name="Li W."/>
            <person name="Lindquist E."/>
            <person name="Lopez-Garcia S."/>
            <person name="Luque E.M."/>
            <person name="Marcos A.T."/>
            <person name="Martin J."/>
            <person name="Mccluskey K."/>
            <person name="Medina H.R."/>
            <person name="Miralles-Duran A."/>
            <person name="Miyazaki A."/>
            <person name="Munoz-Torres E."/>
            <person name="Oguiza J.A."/>
            <person name="Ohm R."/>
            <person name="Olmedo M."/>
            <person name="Orejas M."/>
            <person name="Ortiz-Castellanos L."/>
            <person name="Pisabarro A.G."/>
            <person name="Rodriguez-Romero J."/>
            <person name="Ruiz-Herrera J."/>
            <person name="Ruiz-Vazquez R."/>
            <person name="Sanz C."/>
            <person name="Schackwitz W."/>
            <person name="Schmutz J."/>
            <person name="Shahriari M."/>
            <person name="Shelest E."/>
            <person name="Silva-Franco F."/>
            <person name="Soanes D."/>
            <person name="Syed K."/>
            <person name="Tagua V.G."/>
            <person name="Talbot N.J."/>
            <person name="Thon M."/>
            <person name="De Vries R.P."/>
            <person name="Wiebenga A."/>
            <person name="Yadav J.S."/>
            <person name="Braun E.L."/>
            <person name="Baker S."/>
            <person name="Garre V."/>
            <person name="Horwitz B."/>
            <person name="Torres-Martinez S."/>
            <person name="Idnurm A."/>
            <person name="Herrera-Estrella A."/>
            <person name="Gabaldon T."/>
            <person name="Grigoriev I.V."/>
        </authorList>
    </citation>
    <scope>NUCLEOTIDE SEQUENCE [LARGE SCALE GENOMIC DNA]</scope>
    <source>
        <strain evidence="2">NRRL 1555</strain>
    </source>
</reference>
<accession>A0A167MUV1</accession>
<proteinExistence type="predicted"/>
<evidence type="ECO:0000313" key="2">
    <source>
        <dbReference type="EMBL" id="OAD74069.1"/>
    </source>
</evidence>
<dbReference type="PANTHER" id="PTHR46579">
    <property type="entry name" value="F5/8 TYPE C DOMAIN-CONTAINING PROTEIN-RELATED"/>
    <property type="match status" value="1"/>
</dbReference>
<dbReference type="EMBL" id="KV441002">
    <property type="protein sequence ID" value="OAD66614.1"/>
    <property type="molecule type" value="Genomic_DNA"/>
</dbReference>
<evidence type="ECO:0000313" key="1">
    <source>
        <dbReference type="EMBL" id="OAD66614.1"/>
    </source>
</evidence>
<feature type="non-terminal residue" evidence="2">
    <location>
        <position position="1"/>
    </location>
</feature>
<dbReference type="Proteomes" id="UP000077315">
    <property type="component" value="Unassembled WGS sequence"/>
</dbReference>
<dbReference type="EMBL" id="KV440980">
    <property type="protein sequence ID" value="OAD74069.1"/>
    <property type="molecule type" value="Genomic_DNA"/>
</dbReference>
<dbReference type="VEuPathDB" id="FungiDB:PHYBLDRAFT_102272"/>
<dbReference type="AlphaFoldDB" id="A0A167MUV1"/>
<dbReference type="PANTHER" id="PTHR46579:SF2">
    <property type="entry name" value="C2H2-TYPE DOMAIN-CONTAINING PROTEIN"/>
    <property type="match status" value="1"/>
</dbReference>
<dbReference type="RefSeq" id="XP_018284654.1">
    <property type="nucleotide sequence ID" value="XM_018427699.1"/>
</dbReference>